<feature type="domain" description="Mop" evidence="12">
    <location>
        <begin position="292"/>
        <end position="367"/>
    </location>
</feature>
<keyword evidence="8" id="KW-1278">Translocase</keyword>
<dbReference type="InterPro" id="IPR027417">
    <property type="entry name" value="P-loop_NTPase"/>
</dbReference>
<dbReference type="AlphaFoldDB" id="A0A084U5H3"/>
<evidence type="ECO:0000313" key="13">
    <source>
        <dbReference type="EMBL" id="KFB08209.1"/>
    </source>
</evidence>
<dbReference type="InterPro" id="IPR017871">
    <property type="entry name" value="ABC_transporter-like_CS"/>
</dbReference>
<dbReference type="PROSITE" id="PS50893">
    <property type="entry name" value="ABC_TRANSPORTER_2"/>
    <property type="match status" value="1"/>
</dbReference>
<keyword evidence="3" id="KW-1003">Cell membrane</keyword>
<dbReference type="Proteomes" id="UP000053675">
    <property type="component" value="Unassembled WGS sequence"/>
</dbReference>
<dbReference type="eggNOG" id="COG4148">
    <property type="taxonomic scope" value="Bacteria"/>
</dbReference>
<keyword evidence="14" id="KW-1185">Reference proteome</keyword>
<dbReference type="PROSITE" id="PS51866">
    <property type="entry name" value="MOP"/>
    <property type="match status" value="1"/>
</dbReference>
<dbReference type="InterPro" id="IPR011868">
    <property type="entry name" value="ModC_ABC_ATP-bd"/>
</dbReference>
<name>A0A084U5H3_9HYPH</name>
<dbReference type="SUPFAM" id="SSF52540">
    <property type="entry name" value="P-loop containing nucleoside triphosphate hydrolases"/>
    <property type="match status" value="1"/>
</dbReference>
<evidence type="ECO:0000256" key="10">
    <source>
        <dbReference type="PROSITE-ProRule" id="PRU01213"/>
    </source>
</evidence>
<dbReference type="PANTHER" id="PTHR43514:SF10">
    <property type="entry name" value="MOLYBDENUM IMPORT ATP-BINDING PROTEIN MODC 2"/>
    <property type="match status" value="1"/>
</dbReference>
<evidence type="ECO:0000259" key="12">
    <source>
        <dbReference type="PROSITE" id="PS51866"/>
    </source>
</evidence>
<proteinExistence type="inferred from homology"/>
<sequence length="367" mass="39367">MMTPPDRISIALGGKVGTLPLGFIFEAPAHGVTALYGPSGSGKTTLLRAIAGLDRLDGHCHVGGESWQETGHFLPPHRRAIGYVFQEPSLFPHLDVEANLRFSLKRGQRPENEDEILRLLGLMPLLARDPATLSGGERQRVAIGRALFSQPRLLLMDEPLSALDPAARDEILPFLERLHGELALPILYVSHDMREVERLADHLVLVDRGRVIASGPLQALQADPQFPLAGAREAAVTLDAKPAGFDHTGNLLAYAVSGGVFHLPAESEPPASQVRLRIAAGDVSIALHSAADTTILNILPAYIESLRAVSSSEELVVLSLAGEAGTADVPPARLLARVSRHSCERLRLKPGMHVYAQVKGVALVQAS</sequence>
<gene>
    <name evidence="13" type="ORF">EL18_03419</name>
</gene>
<evidence type="ECO:0000259" key="11">
    <source>
        <dbReference type="PROSITE" id="PS50893"/>
    </source>
</evidence>
<keyword evidence="7 13" id="KW-0067">ATP-binding</keyword>
<dbReference type="SUPFAM" id="SSF50331">
    <property type="entry name" value="MOP-like"/>
    <property type="match status" value="1"/>
</dbReference>
<dbReference type="InterPro" id="IPR005116">
    <property type="entry name" value="Transp-assoc_OB_typ1"/>
</dbReference>
<dbReference type="GO" id="GO:0140359">
    <property type="term" value="F:ABC-type transporter activity"/>
    <property type="evidence" value="ECO:0007669"/>
    <property type="project" value="InterPro"/>
</dbReference>
<dbReference type="PANTHER" id="PTHR43514">
    <property type="entry name" value="ABC TRANSPORTER I FAMILY MEMBER 10"/>
    <property type="match status" value="1"/>
</dbReference>
<keyword evidence="5" id="KW-0997">Cell inner membrane</keyword>
<organism evidence="13 14">
    <name type="scientific">Nitratireductor basaltis</name>
    <dbReference type="NCBI Taxonomy" id="472175"/>
    <lineage>
        <taxon>Bacteria</taxon>
        <taxon>Pseudomonadati</taxon>
        <taxon>Pseudomonadota</taxon>
        <taxon>Alphaproteobacteria</taxon>
        <taxon>Hyphomicrobiales</taxon>
        <taxon>Phyllobacteriaceae</taxon>
        <taxon>Nitratireductor</taxon>
    </lineage>
</organism>
<feature type="domain" description="ABC transporter" evidence="11">
    <location>
        <begin position="3"/>
        <end position="233"/>
    </location>
</feature>
<dbReference type="GO" id="GO:0005524">
    <property type="term" value="F:ATP binding"/>
    <property type="evidence" value="ECO:0007669"/>
    <property type="project" value="UniProtKB-KW"/>
</dbReference>
<evidence type="ECO:0000256" key="4">
    <source>
        <dbReference type="ARBA" id="ARBA00022505"/>
    </source>
</evidence>
<dbReference type="InterPro" id="IPR004606">
    <property type="entry name" value="Mop_domain"/>
</dbReference>
<comment type="similarity">
    <text evidence="1">Belongs to the ABC transporter superfamily.</text>
</comment>
<dbReference type="SMART" id="SM00382">
    <property type="entry name" value="AAA"/>
    <property type="match status" value="1"/>
</dbReference>
<keyword evidence="2" id="KW-0813">Transport</keyword>
<dbReference type="GO" id="GO:0016020">
    <property type="term" value="C:membrane"/>
    <property type="evidence" value="ECO:0007669"/>
    <property type="project" value="InterPro"/>
</dbReference>
<evidence type="ECO:0000313" key="14">
    <source>
        <dbReference type="Proteomes" id="UP000053675"/>
    </source>
</evidence>
<dbReference type="GO" id="GO:0015098">
    <property type="term" value="F:molybdate ion transmembrane transporter activity"/>
    <property type="evidence" value="ECO:0007669"/>
    <property type="project" value="InterPro"/>
</dbReference>
<dbReference type="RefSeq" id="WP_341872070.1">
    <property type="nucleotide sequence ID" value="NZ_JMQM01000003.1"/>
</dbReference>
<dbReference type="InterPro" id="IPR003439">
    <property type="entry name" value="ABC_transporter-like_ATP-bd"/>
</dbReference>
<dbReference type="Pfam" id="PF03459">
    <property type="entry name" value="TOBE"/>
    <property type="match status" value="1"/>
</dbReference>
<dbReference type="Gene3D" id="2.40.50.100">
    <property type="match status" value="1"/>
</dbReference>
<evidence type="ECO:0000256" key="2">
    <source>
        <dbReference type="ARBA" id="ARBA00022448"/>
    </source>
</evidence>
<dbReference type="Gene3D" id="3.40.50.300">
    <property type="entry name" value="P-loop containing nucleotide triphosphate hydrolases"/>
    <property type="match status" value="1"/>
</dbReference>
<dbReference type="InterPro" id="IPR008995">
    <property type="entry name" value="Mo/tungstate-bd_C_term_dom"/>
</dbReference>
<evidence type="ECO:0000256" key="3">
    <source>
        <dbReference type="ARBA" id="ARBA00022475"/>
    </source>
</evidence>
<evidence type="ECO:0000256" key="6">
    <source>
        <dbReference type="ARBA" id="ARBA00022741"/>
    </source>
</evidence>
<evidence type="ECO:0000256" key="9">
    <source>
        <dbReference type="ARBA" id="ARBA00023136"/>
    </source>
</evidence>
<accession>A0A084U5H3</accession>
<dbReference type="NCBIfam" id="TIGR02142">
    <property type="entry name" value="modC_ABC"/>
    <property type="match status" value="1"/>
</dbReference>
<comment type="caution">
    <text evidence="13">The sequence shown here is derived from an EMBL/GenBank/DDBJ whole genome shotgun (WGS) entry which is preliminary data.</text>
</comment>
<dbReference type="InterPro" id="IPR003593">
    <property type="entry name" value="AAA+_ATPase"/>
</dbReference>
<dbReference type="STRING" id="472175.EL18_03419"/>
<keyword evidence="9" id="KW-0472">Membrane</keyword>
<dbReference type="Pfam" id="PF00005">
    <property type="entry name" value="ABC_tran"/>
    <property type="match status" value="1"/>
</dbReference>
<keyword evidence="4 10" id="KW-0500">Molybdenum</keyword>
<dbReference type="EMBL" id="JMQM01000003">
    <property type="protein sequence ID" value="KFB08209.1"/>
    <property type="molecule type" value="Genomic_DNA"/>
</dbReference>
<dbReference type="GO" id="GO:0016887">
    <property type="term" value="F:ATP hydrolysis activity"/>
    <property type="evidence" value="ECO:0007669"/>
    <property type="project" value="InterPro"/>
</dbReference>
<reference evidence="13 14" key="1">
    <citation type="submission" date="2014-05" db="EMBL/GenBank/DDBJ databases">
        <title>Draft Genome Sequence of Nitratireductor basaltis Strain UMTGB225, A Marine Bacterium Isolated from Green Barrel Tunicate.</title>
        <authorList>
            <person name="Gan H.Y."/>
        </authorList>
    </citation>
    <scope>NUCLEOTIDE SEQUENCE [LARGE SCALE GENOMIC DNA]</scope>
    <source>
        <strain evidence="13 14">UMTGB225</strain>
    </source>
</reference>
<evidence type="ECO:0000256" key="8">
    <source>
        <dbReference type="ARBA" id="ARBA00022967"/>
    </source>
</evidence>
<protein>
    <submittedName>
        <fullName evidence="13">Molybdate ABC transporter ATP-binding protein</fullName>
    </submittedName>
</protein>
<evidence type="ECO:0000256" key="1">
    <source>
        <dbReference type="ARBA" id="ARBA00005417"/>
    </source>
</evidence>
<dbReference type="PROSITE" id="PS00211">
    <property type="entry name" value="ABC_TRANSPORTER_1"/>
    <property type="match status" value="1"/>
</dbReference>
<evidence type="ECO:0000256" key="5">
    <source>
        <dbReference type="ARBA" id="ARBA00022519"/>
    </source>
</evidence>
<keyword evidence="6" id="KW-0547">Nucleotide-binding</keyword>
<dbReference type="PATRIC" id="fig|472175.3.peg.3417"/>
<dbReference type="InterPro" id="IPR050334">
    <property type="entry name" value="Molybdenum_import_ModC"/>
</dbReference>
<evidence type="ECO:0000256" key="7">
    <source>
        <dbReference type="ARBA" id="ARBA00022840"/>
    </source>
</evidence>